<sequence>MSGKDYKIVLAGPFASGRSTFVKKLKDGSVKKIASLKAEAYTVPIHTSAGSITFTFYDSLVHAKGGIPKDDFNRNAEGAIVFFDLTSRESYDKVPEWYDAVASANHRRGSEDIPILLVGNKLDGKRDMTPKEIDYPRKKKIDYMEISSKANYKIDDVLLYLAKKLLGDGTQLTDEVNWSAGDAKVDTEAAEKAMKEYTALLA</sequence>
<reference evidence="5 6" key="1">
    <citation type="journal article" date="2016" name="Mol. Biol. Evol.">
        <title>Comparative Genomics of Early-Diverging Mushroom-Forming Fungi Provides Insights into the Origins of Lignocellulose Decay Capabilities.</title>
        <authorList>
            <person name="Nagy L.G."/>
            <person name="Riley R."/>
            <person name="Tritt A."/>
            <person name="Adam C."/>
            <person name="Daum C."/>
            <person name="Floudas D."/>
            <person name="Sun H."/>
            <person name="Yadav J.S."/>
            <person name="Pangilinan J."/>
            <person name="Larsson K.H."/>
            <person name="Matsuura K."/>
            <person name="Barry K."/>
            <person name="Labutti K."/>
            <person name="Kuo R."/>
            <person name="Ohm R.A."/>
            <person name="Bhattacharya S.S."/>
            <person name="Shirouzu T."/>
            <person name="Yoshinaga Y."/>
            <person name="Martin F.M."/>
            <person name="Grigoriev I.V."/>
            <person name="Hibbett D.S."/>
        </authorList>
    </citation>
    <scope>NUCLEOTIDE SEQUENCE [LARGE SCALE GENOMIC DNA]</scope>
    <source>
        <strain evidence="5 6">CBS 109695</strain>
    </source>
</reference>
<dbReference type="InterPro" id="IPR027417">
    <property type="entry name" value="P-loop_NTPase"/>
</dbReference>
<dbReference type="GO" id="GO:0000054">
    <property type="term" value="P:ribosomal subunit export from nucleus"/>
    <property type="evidence" value="ECO:0007669"/>
    <property type="project" value="TreeGrafter"/>
</dbReference>
<dbReference type="PROSITE" id="PS51421">
    <property type="entry name" value="RAS"/>
    <property type="match status" value="1"/>
</dbReference>
<dbReference type="OrthoDB" id="245989at2759"/>
<dbReference type="AlphaFoldDB" id="A0A166WX28"/>
<keyword evidence="5" id="KW-0378">Hydrolase</keyword>
<dbReference type="PANTHER" id="PTHR24071">
    <property type="entry name" value="RAN GTPASE"/>
    <property type="match status" value="1"/>
</dbReference>
<accession>A0A166WX28</accession>
<evidence type="ECO:0000313" key="6">
    <source>
        <dbReference type="Proteomes" id="UP000076532"/>
    </source>
</evidence>
<keyword evidence="6" id="KW-1185">Reference proteome</keyword>
<keyword evidence="3" id="KW-0653">Protein transport</keyword>
<name>A0A166WX28_9AGAM</name>
<keyword evidence="1" id="KW-0813">Transport</keyword>
<dbReference type="GO" id="GO:0005525">
    <property type="term" value="F:GTP binding"/>
    <property type="evidence" value="ECO:0007669"/>
    <property type="project" value="UniProtKB-KW"/>
</dbReference>
<dbReference type="InterPro" id="IPR001806">
    <property type="entry name" value="Small_GTPase"/>
</dbReference>
<keyword evidence="4" id="KW-0342">GTP-binding</keyword>
<dbReference type="SUPFAM" id="SSF52540">
    <property type="entry name" value="P-loop containing nucleoside triphosphate hydrolases"/>
    <property type="match status" value="1"/>
</dbReference>
<gene>
    <name evidence="5" type="ORF">FIBSPDRAFT_771615</name>
</gene>
<dbReference type="GO" id="GO:0003924">
    <property type="term" value="F:GTPase activity"/>
    <property type="evidence" value="ECO:0007669"/>
    <property type="project" value="InterPro"/>
</dbReference>
<dbReference type="PRINTS" id="PR00449">
    <property type="entry name" value="RASTRNSFRMNG"/>
</dbReference>
<dbReference type="SMART" id="SM00176">
    <property type="entry name" value="RAN"/>
    <property type="match status" value="1"/>
</dbReference>
<dbReference type="InterPro" id="IPR002041">
    <property type="entry name" value="Ran_GTPase"/>
</dbReference>
<dbReference type="STRING" id="436010.A0A166WX28"/>
<dbReference type="SMART" id="SM00175">
    <property type="entry name" value="RAB"/>
    <property type="match status" value="1"/>
</dbReference>
<dbReference type="SMART" id="SM00173">
    <property type="entry name" value="RAS"/>
    <property type="match status" value="1"/>
</dbReference>
<dbReference type="Gene3D" id="3.40.50.300">
    <property type="entry name" value="P-loop containing nucleotide triphosphate hydrolases"/>
    <property type="match status" value="1"/>
</dbReference>
<proteinExistence type="predicted"/>
<evidence type="ECO:0000256" key="2">
    <source>
        <dbReference type="ARBA" id="ARBA00022741"/>
    </source>
</evidence>
<protein>
    <submittedName>
        <fullName evidence="5">P-loop containing nucleoside triphosphate hydrolase protein</fullName>
    </submittedName>
</protein>
<evidence type="ECO:0000256" key="1">
    <source>
        <dbReference type="ARBA" id="ARBA00022448"/>
    </source>
</evidence>
<evidence type="ECO:0000313" key="5">
    <source>
        <dbReference type="EMBL" id="KZP34199.1"/>
    </source>
</evidence>
<dbReference type="Pfam" id="PF00071">
    <property type="entry name" value="Ras"/>
    <property type="match status" value="1"/>
</dbReference>
<dbReference type="Proteomes" id="UP000076532">
    <property type="component" value="Unassembled WGS sequence"/>
</dbReference>
<evidence type="ECO:0000256" key="4">
    <source>
        <dbReference type="ARBA" id="ARBA00023134"/>
    </source>
</evidence>
<keyword evidence="2" id="KW-0547">Nucleotide-binding</keyword>
<dbReference type="GO" id="GO:0006606">
    <property type="term" value="P:protein import into nucleus"/>
    <property type="evidence" value="ECO:0007669"/>
    <property type="project" value="TreeGrafter"/>
</dbReference>
<dbReference type="GO" id="GO:0005737">
    <property type="term" value="C:cytoplasm"/>
    <property type="evidence" value="ECO:0007669"/>
    <property type="project" value="TreeGrafter"/>
</dbReference>
<dbReference type="PROSITE" id="PS51419">
    <property type="entry name" value="RAB"/>
    <property type="match status" value="1"/>
</dbReference>
<dbReference type="PANTHER" id="PTHR24071:SF0">
    <property type="entry name" value="GTP-BINDING NUCLEAR PROTEIN RAN"/>
    <property type="match status" value="1"/>
</dbReference>
<organism evidence="5 6">
    <name type="scientific">Athelia psychrophila</name>
    <dbReference type="NCBI Taxonomy" id="1759441"/>
    <lineage>
        <taxon>Eukaryota</taxon>
        <taxon>Fungi</taxon>
        <taxon>Dikarya</taxon>
        <taxon>Basidiomycota</taxon>
        <taxon>Agaricomycotina</taxon>
        <taxon>Agaricomycetes</taxon>
        <taxon>Agaricomycetidae</taxon>
        <taxon>Atheliales</taxon>
        <taxon>Atheliaceae</taxon>
        <taxon>Athelia</taxon>
    </lineage>
</organism>
<dbReference type="EMBL" id="KV417480">
    <property type="protein sequence ID" value="KZP34199.1"/>
    <property type="molecule type" value="Genomic_DNA"/>
</dbReference>
<evidence type="ECO:0000256" key="3">
    <source>
        <dbReference type="ARBA" id="ARBA00022927"/>
    </source>
</evidence>
<dbReference type="GO" id="GO:0005634">
    <property type="term" value="C:nucleus"/>
    <property type="evidence" value="ECO:0007669"/>
    <property type="project" value="TreeGrafter"/>
</dbReference>